<evidence type="ECO:0000313" key="1">
    <source>
        <dbReference type="EMBL" id="QJA90922.1"/>
    </source>
</evidence>
<organism evidence="1">
    <name type="scientific">viral metagenome</name>
    <dbReference type="NCBI Taxonomy" id="1070528"/>
    <lineage>
        <taxon>unclassified sequences</taxon>
        <taxon>metagenomes</taxon>
        <taxon>organismal metagenomes</taxon>
    </lineage>
</organism>
<proteinExistence type="predicted"/>
<reference evidence="1" key="1">
    <citation type="submission" date="2020-03" db="EMBL/GenBank/DDBJ databases">
        <title>The deep terrestrial virosphere.</title>
        <authorList>
            <person name="Holmfeldt K."/>
            <person name="Nilsson E."/>
            <person name="Simone D."/>
            <person name="Lopez-Fernandez M."/>
            <person name="Wu X."/>
            <person name="de Brujin I."/>
            <person name="Lundin D."/>
            <person name="Andersson A."/>
            <person name="Bertilsson S."/>
            <person name="Dopson M."/>
        </authorList>
    </citation>
    <scope>NUCLEOTIDE SEQUENCE</scope>
    <source>
        <strain evidence="1">MM415B03513</strain>
    </source>
</reference>
<accession>A0A6M3LB93</accession>
<gene>
    <name evidence="1" type="ORF">MM415B03513_0009</name>
</gene>
<sequence>MTKQELIKALEPFDDDMTITIFKNGTIFLAGAYYHIYKDGEGFIVIHNCKPALDKIVRIE</sequence>
<dbReference type="EMBL" id="MT142948">
    <property type="protein sequence ID" value="QJA90922.1"/>
    <property type="molecule type" value="Genomic_DNA"/>
</dbReference>
<protein>
    <submittedName>
        <fullName evidence="1">Uncharacterized protein</fullName>
    </submittedName>
</protein>
<dbReference type="AlphaFoldDB" id="A0A6M3LB93"/>
<name>A0A6M3LB93_9ZZZZ</name>